<dbReference type="Proteomes" id="UP000617340">
    <property type="component" value="Unassembled WGS sequence"/>
</dbReference>
<organism evidence="2 3">
    <name type="scientific">Vespula germanica</name>
    <name type="common">German yellow jacket</name>
    <name type="synonym">Paravespula germanica</name>
    <dbReference type="NCBI Taxonomy" id="30212"/>
    <lineage>
        <taxon>Eukaryota</taxon>
        <taxon>Metazoa</taxon>
        <taxon>Ecdysozoa</taxon>
        <taxon>Arthropoda</taxon>
        <taxon>Hexapoda</taxon>
        <taxon>Insecta</taxon>
        <taxon>Pterygota</taxon>
        <taxon>Neoptera</taxon>
        <taxon>Endopterygota</taxon>
        <taxon>Hymenoptera</taxon>
        <taxon>Apocrita</taxon>
        <taxon>Aculeata</taxon>
        <taxon>Vespoidea</taxon>
        <taxon>Vespidae</taxon>
        <taxon>Vespinae</taxon>
        <taxon>Vespula</taxon>
    </lineage>
</organism>
<protein>
    <submittedName>
        <fullName evidence="2">Uncharacterized protein</fullName>
    </submittedName>
</protein>
<evidence type="ECO:0000313" key="2">
    <source>
        <dbReference type="EMBL" id="KAF7417552.1"/>
    </source>
</evidence>
<keyword evidence="3" id="KW-1185">Reference proteome</keyword>
<accession>A0A834NTB7</accession>
<feature type="compositionally biased region" description="Gly residues" evidence="1">
    <location>
        <begin position="1"/>
        <end position="18"/>
    </location>
</feature>
<proteinExistence type="predicted"/>
<evidence type="ECO:0000313" key="3">
    <source>
        <dbReference type="Proteomes" id="UP000617340"/>
    </source>
</evidence>
<comment type="caution">
    <text evidence="2">The sequence shown here is derived from an EMBL/GenBank/DDBJ whole genome shotgun (WGS) entry which is preliminary data.</text>
</comment>
<sequence>MGVGDGDGGGGGGSGGAGMEKLQFHENYERPIEGSFNGVVQRLGIGNVQHVVDITSIPIKKPLKTRFRNINDDIKRDDVSEDPCQLKSVGLQV</sequence>
<reference evidence="2" key="1">
    <citation type="journal article" date="2020" name="G3 (Bethesda)">
        <title>High-Quality Assemblies for Three Invasive Social Wasps from the &lt;i&gt;Vespula&lt;/i&gt; Genus.</title>
        <authorList>
            <person name="Harrop T.W.R."/>
            <person name="Guhlin J."/>
            <person name="McLaughlin G.M."/>
            <person name="Permina E."/>
            <person name="Stockwell P."/>
            <person name="Gilligan J."/>
            <person name="Le Lec M.F."/>
            <person name="Gruber M.A.M."/>
            <person name="Quinn O."/>
            <person name="Lovegrove M."/>
            <person name="Duncan E.J."/>
            <person name="Remnant E.J."/>
            <person name="Van Eeckhoven J."/>
            <person name="Graham B."/>
            <person name="Knapp R.A."/>
            <person name="Langford K.W."/>
            <person name="Kronenberg Z."/>
            <person name="Press M.O."/>
            <person name="Eacker S.M."/>
            <person name="Wilson-Rankin E.E."/>
            <person name="Purcell J."/>
            <person name="Lester P.J."/>
            <person name="Dearden P.K."/>
        </authorList>
    </citation>
    <scope>NUCLEOTIDE SEQUENCE</scope>
    <source>
        <strain evidence="2">Linc-1</strain>
    </source>
</reference>
<dbReference type="EMBL" id="JACSDZ010000001">
    <property type="protein sequence ID" value="KAF7417552.1"/>
    <property type="molecule type" value="Genomic_DNA"/>
</dbReference>
<dbReference type="AlphaFoldDB" id="A0A834NTB7"/>
<name>A0A834NTB7_VESGE</name>
<feature type="region of interest" description="Disordered" evidence="1">
    <location>
        <begin position="1"/>
        <end position="22"/>
    </location>
</feature>
<gene>
    <name evidence="2" type="ORF">HZH68_000205</name>
</gene>
<evidence type="ECO:0000256" key="1">
    <source>
        <dbReference type="SAM" id="MobiDB-lite"/>
    </source>
</evidence>